<dbReference type="GO" id="GO:0008270">
    <property type="term" value="F:zinc ion binding"/>
    <property type="evidence" value="ECO:0007669"/>
    <property type="project" value="UniProtKB-KW"/>
</dbReference>
<evidence type="ECO:0000256" key="4">
    <source>
        <dbReference type="ARBA" id="ARBA00022833"/>
    </source>
</evidence>
<feature type="region of interest" description="Disordered" evidence="6">
    <location>
        <begin position="1107"/>
        <end position="1172"/>
    </location>
</feature>
<proteinExistence type="predicted"/>
<protein>
    <submittedName>
        <fullName evidence="8">Zinc finger protein 518A</fullName>
    </submittedName>
</protein>
<feature type="compositionally biased region" description="Polar residues" evidence="6">
    <location>
        <begin position="1112"/>
        <end position="1137"/>
    </location>
</feature>
<evidence type="ECO:0000259" key="7">
    <source>
        <dbReference type="PROSITE" id="PS50157"/>
    </source>
</evidence>
<name>A0A8C5PH05_9ANUR</name>
<dbReference type="Ensembl" id="ENSLLET00000023519.1">
    <property type="protein sequence ID" value="ENSLLEP00000022648.1"/>
    <property type="gene ID" value="ENSLLEG00000014374.1"/>
</dbReference>
<feature type="compositionally biased region" description="Polar residues" evidence="6">
    <location>
        <begin position="1148"/>
        <end position="1157"/>
    </location>
</feature>
<organism evidence="8 9">
    <name type="scientific">Leptobrachium leishanense</name>
    <name type="common">Leishan spiny toad</name>
    <dbReference type="NCBI Taxonomy" id="445787"/>
    <lineage>
        <taxon>Eukaryota</taxon>
        <taxon>Metazoa</taxon>
        <taxon>Chordata</taxon>
        <taxon>Craniata</taxon>
        <taxon>Vertebrata</taxon>
        <taxon>Euteleostomi</taxon>
        <taxon>Amphibia</taxon>
        <taxon>Batrachia</taxon>
        <taxon>Anura</taxon>
        <taxon>Pelobatoidea</taxon>
        <taxon>Megophryidae</taxon>
        <taxon>Leptobrachium</taxon>
    </lineage>
</organism>
<gene>
    <name evidence="8" type="primary">ZNF518A</name>
</gene>
<dbReference type="SMART" id="SM00355">
    <property type="entry name" value="ZnF_C2H2"/>
    <property type="match status" value="7"/>
</dbReference>
<keyword evidence="9" id="KW-1185">Reference proteome</keyword>
<feature type="domain" description="C2H2-type" evidence="7">
    <location>
        <begin position="1352"/>
        <end position="1379"/>
    </location>
</feature>
<dbReference type="PANTHER" id="PTHR24379">
    <property type="entry name" value="KRAB AND ZINC FINGER DOMAIN-CONTAINING"/>
    <property type="match status" value="1"/>
</dbReference>
<dbReference type="Gene3D" id="3.30.160.60">
    <property type="entry name" value="Classic Zinc Finger"/>
    <property type="match status" value="2"/>
</dbReference>
<feature type="region of interest" description="Disordered" evidence="6">
    <location>
        <begin position="746"/>
        <end position="771"/>
    </location>
</feature>
<feature type="compositionally biased region" description="Polar residues" evidence="6">
    <location>
        <begin position="448"/>
        <end position="497"/>
    </location>
</feature>
<dbReference type="PROSITE" id="PS50157">
    <property type="entry name" value="ZINC_FINGER_C2H2_2"/>
    <property type="match status" value="1"/>
</dbReference>
<evidence type="ECO:0000256" key="3">
    <source>
        <dbReference type="ARBA" id="ARBA00022771"/>
    </source>
</evidence>
<dbReference type="Proteomes" id="UP000694569">
    <property type="component" value="Unplaced"/>
</dbReference>
<dbReference type="PROSITE" id="PS00028">
    <property type="entry name" value="ZINC_FINGER_C2H2_1"/>
    <property type="match status" value="1"/>
</dbReference>
<accession>A0A8C5PH05</accession>
<evidence type="ECO:0000256" key="1">
    <source>
        <dbReference type="ARBA" id="ARBA00022723"/>
    </source>
</evidence>
<feature type="compositionally biased region" description="Polar residues" evidence="6">
    <location>
        <begin position="522"/>
        <end position="532"/>
    </location>
</feature>
<evidence type="ECO:0000256" key="2">
    <source>
        <dbReference type="ARBA" id="ARBA00022737"/>
    </source>
</evidence>
<feature type="region of interest" description="Disordered" evidence="6">
    <location>
        <begin position="448"/>
        <end position="532"/>
    </location>
</feature>
<evidence type="ECO:0000256" key="6">
    <source>
        <dbReference type="SAM" id="MobiDB-lite"/>
    </source>
</evidence>
<keyword evidence="4" id="KW-0862">Zinc</keyword>
<reference evidence="8" key="2">
    <citation type="submission" date="2025-09" db="UniProtKB">
        <authorList>
            <consortium name="Ensembl"/>
        </authorList>
    </citation>
    <scope>IDENTIFICATION</scope>
</reference>
<sequence length="1386" mass="153985">MRSPNKDFPMDVEDPAPSKDVDFWEYSGDNFDTIEPNSSSLFPMSECLSSEMEENVGSSKDKTDNENAVSEKVPKFPCRKQTARKSLCRGNVNASSSPDEANDLKLELLADDDAANISAKVLHFFCQKCNNGIRYSPNDLQKHFQIMHNGELPLYPCEMCNFSANDFQVFKQHRKTHRSALVKCEICNNDYMYTLLGLTKHFSTMHCVNGRFSCSKCRFSTIDVGTFVQHIHRHNGIEYACQKCNHISFSRIEFQKHLQGHATLFPFSCQYCNYSAMRKDFIVKHVLARHREHVQTKDEYVEEACNSQMAKSAAGLKRLFKKYQMESPNKSLWRRDSQNMELEKVTEDAQGSSGFQYKPNEDSQALKEFTPYNYEQANKDDISSVTTIKCNSEDGSLLQNAVHGPTVLMVKNNKITVPANYCATFMGYKMVNGKQNLVIKLLPSNKHSANSLKTQSPSNSTTRLSQSPGRSFGVSSNGLDSRSAPSFKYSTQRSPSASVERLAGSVQSMNQPAAPNPYMARRNQSPVSVKSGSAGSQAFFENLRKELRSHSIQNSSYGSDLSRRIKEEPDELSINEQHNYMPSVNDQKSYECSGSRINASSSSSYLNVNSKADNLYRHRHSSESSGLTAARGAFYPKDSELRSSTLSTSMASSLGRFASTNSNVQSKNDFVMRNAGMNERQGRAMENSRCNNFAAMPRITSVFSLQNRPSDTPSTSSSNNTYLHNMLQDNKRINDKVYLAKTPSPLLANNSFPSPKPSPSNQTLKFDPRVSNGDSVLKTSVANSPFLLKQEQESSGLKSYSLTVSELLKSHSDAIVSQQLAKEKIGGMIRAPTGTSGLQLIRSPQPSSVSHSSNVLYPPTNRFILPVIPTTQPGFKMVHNLLNTPNSLAMSAPTRANAPVTLNTKPSMVLTFTNGPFGAIRNVSSGASQGVSTVNNQARFPFTRLQRPSVPQTLKMDFRDVGKPQNVSNNAHPVVSPAKNLPINLNVLQYCINSGSTTGNLGSSAKHQEPLQKQPLYAILPDGKQAVLLNYVLPKNPTPVQQRPAQGDCFVPKILPKKSEDTQQTVFLNKNVVIPATSIKKEDTSCDGAYAGSKDASSSLYQAATVERKPNLRSTSSLASSEHLNSTEKAATPSTANAKVPSLRCRQNIPNTWNTRNKPVKRKVSVDSTVSRVEPEVKDRAVKRKPENVPEPPRKKMLHRKCKEKNYSSEADNVVEVAAPKQIKDIVRTLKLYPVSADQPVHCPNPNQPVVVLNHPDADIPEVINLMSTISKFSGQILSVTLSKRTIEALLESRLRTGEMLSDGLTGRRHRRSKPISPVKERFVLKLTLKKTSKNNYKIVKNTPGSKLKSKFSCWFCGRIFDNQDAWVGHGQRHLMEATKDWNTLF</sequence>
<keyword evidence="3 5" id="KW-0863">Zinc-finger</keyword>
<dbReference type="PANTHER" id="PTHR24379:SF121">
    <property type="entry name" value="C2H2-TYPE DOMAIN-CONTAINING PROTEIN"/>
    <property type="match status" value="1"/>
</dbReference>
<feature type="region of interest" description="Disordered" evidence="6">
    <location>
        <begin position="51"/>
        <end position="71"/>
    </location>
</feature>
<keyword evidence="2" id="KW-0677">Repeat</keyword>
<dbReference type="OrthoDB" id="6778897at2759"/>
<dbReference type="GeneTree" id="ENSGT00940000162006"/>
<evidence type="ECO:0000313" key="9">
    <source>
        <dbReference type="Proteomes" id="UP000694569"/>
    </source>
</evidence>
<evidence type="ECO:0000313" key="8">
    <source>
        <dbReference type="Ensembl" id="ENSLLEP00000022648.1"/>
    </source>
</evidence>
<evidence type="ECO:0000256" key="5">
    <source>
        <dbReference type="PROSITE-ProRule" id="PRU00042"/>
    </source>
</evidence>
<reference evidence="8" key="1">
    <citation type="submission" date="2025-08" db="UniProtKB">
        <authorList>
            <consortium name="Ensembl"/>
        </authorList>
    </citation>
    <scope>IDENTIFICATION</scope>
</reference>
<dbReference type="InterPro" id="IPR013087">
    <property type="entry name" value="Znf_C2H2_type"/>
</dbReference>
<keyword evidence="1" id="KW-0479">Metal-binding</keyword>
<feature type="region of interest" description="Disordered" evidence="6">
    <location>
        <begin position="1"/>
        <end position="21"/>
    </location>
</feature>